<evidence type="ECO:0008006" key="3">
    <source>
        <dbReference type="Google" id="ProtNLM"/>
    </source>
</evidence>
<accession>A0A6B0TRK8</accession>
<dbReference type="AlphaFoldDB" id="A0A6B0TRK8"/>
<sequence length="75" mass="8279">MKMAQILSAPADCQTSQPPLSLTGLTRWLRLSAALWGERRALGTLDDARLKDLGLSNAAASQEAARPFWMHPNFR</sequence>
<comment type="caution">
    <text evidence="1">The sequence shown here is derived from an EMBL/GenBank/DDBJ whole genome shotgun (WGS) entry which is preliminary data.</text>
</comment>
<keyword evidence="2" id="KW-1185">Reference proteome</keyword>
<organism evidence="1 2">
    <name type="scientific">Oceanomicrobium pacificus</name>
    <dbReference type="NCBI Taxonomy" id="2692916"/>
    <lineage>
        <taxon>Bacteria</taxon>
        <taxon>Pseudomonadati</taxon>
        <taxon>Pseudomonadota</taxon>
        <taxon>Alphaproteobacteria</taxon>
        <taxon>Rhodobacterales</taxon>
        <taxon>Paracoccaceae</taxon>
        <taxon>Oceanomicrobium</taxon>
    </lineage>
</organism>
<protein>
    <recommendedName>
        <fullName evidence="3">DUF1127 domain-containing protein</fullName>
    </recommendedName>
</protein>
<dbReference type="EMBL" id="WUWG01000001">
    <property type="protein sequence ID" value="MXU63832.1"/>
    <property type="molecule type" value="Genomic_DNA"/>
</dbReference>
<reference evidence="1 2" key="1">
    <citation type="submission" date="2019-12" db="EMBL/GenBank/DDBJ databases">
        <title>Strain KN286 was isolated from seawater, which was collected from Caroline Seamount in the tropical western Pacific.</title>
        <authorList>
            <person name="Wang Q."/>
        </authorList>
    </citation>
    <scope>NUCLEOTIDE SEQUENCE [LARGE SCALE GENOMIC DNA]</scope>
    <source>
        <strain evidence="1 2">KN286</strain>
    </source>
</reference>
<proteinExistence type="predicted"/>
<gene>
    <name evidence="1" type="ORF">GSH16_00120</name>
</gene>
<dbReference type="Proteomes" id="UP000436016">
    <property type="component" value="Unassembled WGS sequence"/>
</dbReference>
<name>A0A6B0TRK8_9RHOB</name>
<evidence type="ECO:0000313" key="1">
    <source>
        <dbReference type="EMBL" id="MXU63832.1"/>
    </source>
</evidence>
<evidence type="ECO:0000313" key="2">
    <source>
        <dbReference type="Proteomes" id="UP000436016"/>
    </source>
</evidence>